<keyword evidence="2 7" id="KW-0597">Phosphoprotein</keyword>
<dbReference type="Gene3D" id="6.10.250.690">
    <property type="match status" value="1"/>
</dbReference>
<dbReference type="PANTHER" id="PTHR48111">
    <property type="entry name" value="REGULATOR OF RPOS"/>
    <property type="match status" value="1"/>
</dbReference>
<dbReference type="InterPro" id="IPR036388">
    <property type="entry name" value="WH-like_DNA-bd_sf"/>
</dbReference>
<feature type="DNA-binding region" description="OmpR/PhoB-type" evidence="8">
    <location>
        <begin position="134"/>
        <end position="233"/>
    </location>
</feature>
<evidence type="ECO:0000256" key="6">
    <source>
        <dbReference type="ARBA" id="ARBA00023163"/>
    </source>
</evidence>
<dbReference type="PROSITE" id="PS51755">
    <property type="entry name" value="OMPR_PHOB"/>
    <property type="match status" value="1"/>
</dbReference>
<evidence type="ECO:0000256" key="5">
    <source>
        <dbReference type="ARBA" id="ARBA00023125"/>
    </source>
</evidence>
<dbReference type="Pfam" id="PF00486">
    <property type="entry name" value="Trans_reg_C"/>
    <property type="match status" value="1"/>
</dbReference>
<comment type="subcellular location">
    <subcellularLocation>
        <location evidence="1">Cytoplasm</location>
    </subcellularLocation>
</comment>
<evidence type="ECO:0000256" key="8">
    <source>
        <dbReference type="PROSITE-ProRule" id="PRU01091"/>
    </source>
</evidence>
<dbReference type="SMART" id="SM00862">
    <property type="entry name" value="Trans_reg_C"/>
    <property type="match status" value="1"/>
</dbReference>
<dbReference type="FunFam" id="1.10.10.10:FF:000018">
    <property type="entry name" value="DNA-binding response regulator ResD"/>
    <property type="match status" value="1"/>
</dbReference>
<dbReference type="RefSeq" id="WP_142607338.1">
    <property type="nucleotide sequence ID" value="NZ_VDGG01000018.1"/>
</dbReference>
<keyword evidence="3" id="KW-0902">Two-component regulatory system</keyword>
<feature type="modified residue" description="4-aspartylphosphate" evidence="7">
    <location>
        <position position="55"/>
    </location>
</feature>
<dbReference type="Pfam" id="PF00072">
    <property type="entry name" value="Response_reg"/>
    <property type="match status" value="1"/>
</dbReference>
<dbReference type="AlphaFoldDB" id="A0A544TB79"/>
<dbReference type="OrthoDB" id="9790442at2"/>
<dbReference type="SUPFAM" id="SSF52172">
    <property type="entry name" value="CheY-like"/>
    <property type="match status" value="1"/>
</dbReference>
<dbReference type="GO" id="GO:0000156">
    <property type="term" value="F:phosphorelay response regulator activity"/>
    <property type="evidence" value="ECO:0007669"/>
    <property type="project" value="TreeGrafter"/>
</dbReference>
<accession>A0A544TB79</accession>
<evidence type="ECO:0000256" key="3">
    <source>
        <dbReference type="ARBA" id="ARBA00023012"/>
    </source>
</evidence>
<gene>
    <name evidence="11" type="ORF">FG383_10390</name>
</gene>
<dbReference type="GO" id="GO:0005829">
    <property type="term" value="C:cytosol"/>
    <property type="evidence" value="ECO:0007669"/>
    <property type="project" value="TreeGrafter"/>
</dbReference>
<feature type="domain" description="OmpR/PhoB-type" evidence="10">
    <location>
        <begin position="134"/>
        <end position="233"/>
    </location>
</feature>
<evidence type="ECO:0000313" key="11">
    <source>
        <dbReference type="EMBL" id="TQR14722.1"/>
    </source>
</evidence>
<keyword evidence="5 8" id="KW-0238">DNA-binding</keyword>
<dbReference type="Gene3D" id="3.40.50.2300">
    <property type="match status" value="1"/>
</dbReference>
<dbReference type="CDD" id="cd00383">
    <property type="entry name" value="trans_reg_C"/>
    <property type="match status" value="1"/>
</dbReference>
<dbReference type="SUPFAM" id="SSF46894">
    <property type="entry name" value="C-terminal effector domain of the bipartite response regulators"/>
    <property type="match status" value="1"/>
</dbReference>
<dbReference type="SMART" id="SM00448">
    <property type="entry name" value="REC"/>
    <property type="match status" value="1"/>
</dbReference>
<feature type="domain" description="Response regulatory" evidence="9">
    <location>
        <begin position="6"/>
        <end position="119"/>
    </location>
</feature>
<evidence type="ECO:0000256" key="4">
    <source>
        <dbReference type="ARBA" id="ARBA00023015"/>
    </source>
</evidence>
<protein>
    <submittedName>
        <fullName evidence="11">Response regulator transcription factor</fullName>
    </submittedName>
</protein>
<dbReference type="InterPro" id="IPR001867">
    <property type="entry name" value="OmpR/PhoB-type_DNA-bd"/>
</dbReference>
<dbReference type="PANTHER" id="PTHR48111:SF26">
    <property type="entry name" value="STAGE 0 SPORULATION PROTEIN A HOMOLOG"/>
    <property type="match status" value="1"/>
</dbReference>
<proteinExistence type="predicted"/>
<keyword evidence="4" id="KW-0805">Transcription regulation</keyword>
<sequence length="234" mass="26897">MEKVSGTKLVEDDQDIAELQRDYLELNEMNVNIVADGLVGLEEGLTGKYDLIILDIMIPSMTGFEICKRLREEVDTPILMVSAKKEDIDKIRALGFGADDYITKPFSPNELVARVKSHLNRFERLTKGPQSISDEILEVNDVRLDAKSHKVFSFDQEINLTTKEFELLKFLMKHPNQVFSKEDLFERVWGLDSLGDTSTVVVHIKRLREKIEFDPKNPVFLETIWGSGYRFNNN</sequence>
<comment type="caution">
    <text evidence="11">The sequence shown here is derived from an EMBL/GenBank/DDBJ whole genome shotgun (WGS) entry which is preliminary data.</text>
</comment>
<dbReference type="Proteomes" id="UP000318937">
    <property type="component" value="Unassembled WGS sequence"/>
</dbReference>
<evidence type="ECO:0000256" key="2">
    <source>
        <dbReference type="ARBA" id="ARBA00022553"/>
    </source>
</evidence>
<dbReference type="GO" id="GO:0032993">
    <property type="term" value="C:protein-DNA complex"/>
    <property type="evidence" value="ECO:0007669"/>
    <property type="project" value="TreeGrafter"/>
</dbReference>
<dbReference type="InterPro" id="IPR016032">
    <property type="entry name" value="Sig_transdc_resp-reg_C-effctor"/>
</dbReference>
<reference evidence="11 12" key="1">
    <citation type="submission" date="2019-05" db="EMBL/GenBank/DDBJ databases">
        <title>Psychrobacillus vulpis sp. nov., a new species isolated from feces of a red fox that inhabits in The Tablas de Daimiel Natural Park, Albacete, Spain.</title>
        <authorList>
            <person name="Rodriguez M."/>
            <person name="Reina J.C."/>
            <person name="Bejar V."/>
            <person name="Llamas I."/>
        </authorList>
    </citation>
    <scope>NUCLEOTIDE SEQUENCE [LARGE SCALE GENOMIC DNA]</scope>
    <source>
        <strain evidence="11 12">NHI-2</strain>
    </source>
</reference>
<keyword evidence="6" id="KW-0804">Transcription</keyword>
<dbReference type="InterPro" id="IPR001789">
    <property type="entry name" value="Sig_transdc_resp-reg_receiver"/>
</dbReference>
<dbReference type="CDD" id="cd17574">
    <property type="entry name" value="REC_OmpR"/>
    <property type="match status" value="1"/>
</dbReference>
<evidence type="ECO:0000259" key="9">
    <source>
        <dbReference type="PROSITE" id="PS50110"/>
    </source>
</evidence>
<dbReference type="GO" id="GO:0006355">
    <property type="term" value="P:regulation of DNA-templated transcription"/>
    <property type="evidence" value="ECO:0007669"/>
    <property type="project" value="InterPro"/>
</dbReference>
<dbReference type="InterPro" id="IPR011006">
    <property type="entry name" value="CheY-like_superfamily"/>
</dbReference>
<evidence type="ECO:0000256" key="1">
    <source>
        <dbReference type="ARBA" id="ARBA00004496"/>
    </source>
</evidence>
<evidence type="ECO:0000256" key="7">
    <source>
        <dbReference type="PROSITE-ProRule" id="PRU00169"/>
    </source>
</evidence>
<evidence type="ECO:0000313" key="12">
    <source>
        <dbReference type="Proteomes" id="UP000318937"/>
    </source>
</evidence>
<dbReference type="Gene3D" id="1.10.10.10">
    <property type="entry name" value="Winged helix-like DNA-binding domain superfamily/Winged helix DNA-binding domain"/>
    <property type="match status" value="1"/>
</dbReference>
<dbReference type="EMBL" id="VDGG01000018">
    <property type="protein sequence ID" value="TQR14722.1"/>
    <property type="molecule type" value="Genomic_DNA"/>
</dbReference>
<organism evidence="11 12">
    <name type="scientific">Psychrobacillus soli</name>
    <dbReference type="NCBI Taxonomy" id="1543965"/>
    <lineage>
        <taxon>Bacteria</taxon>
        <taxon>Bacillati</taxon>
        <taxon>Bacillota</taxon>
        <taxon>Bacilli</taxon>
        <taxon>Bacillales</taxon>
        <taxon>Bacillaceae</taxon>
        <taxon>Psychrobacillus</taxon>
    </lineage>
</organism>
<name>A0A544TB79_9BACI</name>
<dbReference type="InterPro" id="IPR039420">
    <property type="entry name" value="WalR-like"/>
</dbReference>
<dbReference type="PROSITE" id="PS50110">
    <property type="entry name" value="RESPONSE_REGULATORY"/>
    <property type="match status" value="1"/>
</dbReference>
<evidence type="ECO:0000259" key="10">
    <source>
        <dbReference type="PROSITE" id="PS51755"/>
    </source>
</evidence>
<keyword evidence="12" id="KW-1185">Reference proteome</keyword>
<dbReference type="GO" id="GO:0000976">
    <property type="term" value="F:transcription cis-regulatory region binding"/>
    <property type="evidence" value="ECO:0007669"/>
    <property type="project" value="TreeGrafter"/>
</dbReference>